<proteinExistence type="predicted"/>
<accession>A0A1C3XGQ3</accession>
<name>A0A1C3XGQ3_9BRAD</name>
<dbReference type="AlphaFoldDB" id="A0A1C3XGQ3"/>
<protein>
    <submittedName>
        <fullName evidence="1">Uncharacterized protein</fullName>
    </submittedName>
</protein>
<sequence length="66" mass="7792">MFDVYSNSKRDFLVISNASEMPALYSSNKWHKSRTRVLKVSDEIKSAVQRQGYYVRSFRVGKREMI</sequence>
<dbReference type="Proteomes" id="UP000183174">
    <property type="component" value="Unassembled WGS sequence"/>
</dbReference>
<reference evidence="1 2" key="1">
    <citation type="submission" date="2016-08" db="EMBL/GenBank/DDBJ databases">
        <authorList>
            <person name="Seilhamer J.J."/>
        </authorList>
    </citation>
    <scope>NUCLEOTIDE SEQUENCE [LARGE SCALE GENOMIC DNA]</scope>
    <source>
        <strain evidence="1 2">CCBAU 10071</strain>
    </source>
</reference>
<dbReference type="EMBL" id="FMAE01000016">
    <property type="protein sequence ID" value="SCB51266.1"/>
    <property type="molecule type" value="Genomic_DNA"/>
</dbReference>
<gene>
    <name evidence="1" type="ORF">GA0061099_101624</name>
</gene>
<evidence type="ECO:0000313" key="2">
    <source>
        <dbReference type="Proteomes" id="UP000183174"/>
    </source>
</evidence>
<organism evidence="1 2">
    <name type="scientific">Bradyrhizobium yuanmingense</name>
    <dbReference type="NCBI Taxonomy" id="108015"/>
    <lineage>
        <taxon>Bacteria</taxon>
        <taxon>Pseudomonadati</taxon>
        <taxon>Pseudomonadota</taxon>
        <taxon>Alphaproteobacteria</taxon>
        <taxon>Hyphomicrobiales</taxon>
        <taxon>Nitrobacteraceae</taxon>
        <taxon>Bradyrhizobium</taxon>
    </lineage>
</organism>
<evidence type="ECO:0000313" key="1">
    <source>
        <dbReference type="EMBL" id="SCB51266.1"/>
    </source>
</evidence>